<proteinExistence type="predicted"/>
<evidence type="ECO:0000313" key="2">
    <source>
        <dbReference type="EMBL" id="SSC65833.1"/>
    </source>
</evidence>
<keyword evidence="1" id="KW-0812">Transmembrane</keyword>
<evidence type="ECO:0000256" key="1">
    <source>
        <dbReference type="SAM" id="Phobius"/>
    </source>
</evidence>
<keyword evidence="1" id="KW-0472">Membrane</keyword>
<gene>
    <name evidence="2" type="ORF">RHIZ70_1541</name>
</gene>
<protein>
    <submittedName>
        <fullName evidence="2">Uncharacterized protein</fullName>
    </submittedName>
</protein>
<reference evidence="3" key="1">
    <citation type="submission" date="2018-07" db="EMBL/GenBank/DDBJ databases">
        <authorList>
            <person name="Peiro R."/>
            <person name="Begona"/>
            <person name="Cbmso G."/>
            <person name="Lopez M."/>
            <person name="Gonzalez S."/>
        </authorList>
    </citation>
    <scope>NUCLEOTIDE SEQUENCE [LARGE SCALE GENOMIC DNA]</scope>
</reference>
<keyword evidence="1" id="KW-1133">Transmembrane helix</keyword>
<evidence type="ECO:0000313" key="3">
    <source>
        <dbReference type="Proteomes" id="UP000254764"/>
    </source>
</evidence>
<dbReference type="RefSeq" id="WP_115668862.1">
    <property type="nucleotide sequence ID" value="NZ_UEYP01000001.1"/>
</dbReference>
<dbReference type="STRING" id="1336235.GCA_000518785_03228"/>
<feature type="transmembrane region" description="Helical" evidence="1">
    <location>
        <begin position="65"/>
        <end position="89"/>
    </location>
</feature>
<keyword evidence="3" id="KW-1185">Reference proteome</keyword>
<feature type="transmembrane region" description="Helical" evidence="1">
    <location>
        <begin position="21"/>
        <end position="45"/>
    </location>
</feature>
<name>A0A376AED4_9HYPH</name>
<sequence>MNSDRDELTPEEARRDHWEMLRFLGVNALFGAGLGLAVAVLLIWLDIGGLGSHLAHSRNPYLPAAMIAIPLALTFAAAVTASAVMLMPYKKKKQR</sequence>
<dbReference type="EMBL" id="UEYP01000001">
    <property type="protein sequence ID" value="SSC65833.1"/>
    <property type="molecule type" value="Genomic_DNA"/>
</dbReference>
<dbReference type="Proteomes" id="UP000254764">
    <property type="component" value="Unassembled WGS sequence"/>
</dbReference>
<dbReference type="AlphaFoldDB" id="A0A376AED4"/>
<organism evidence="2 3">
    <name type="scientific">Ciceribacter selenitireducens ATCC BAA-1503</name>
    <dbReference type="NCBI Taxonomy" id="1336235"/>
    <lineage>
        <taxon>Bacteria</taxon>
        <taxon>Pseudomonadati</taxon>
        <taxon>Pseudomonadota</taxon>
        <taxon>Alphaproteobacteria</taxon>
        <taxon>Hyphomicrobiales</taxon>
        <taxon>Rhizobiaceae</taxon>
        <taxon>Ciceribacter</taxon>
    </lineage>
</organism>
<accession>A0A376AED4</accession>